<dbReference type="GO" id="GO:0005524">
    <property type="term" value="F:ATP binding"/>
    <property type="evidence" value="ECO:0007669"/>
    <property type="project" value="InterPro"/>
</dbReference>
<evidence type="ECO:0000259" key="1">
    <source>
        <dbReference type="PROSITE" id="PS50011"/>
    </source>
</evidence>
<keyword evidence="3" id="KW-1185">Reference proteome</keyword>
<evidence type="ECO:0000313" key="2">
    <source>
        <dbReference type="EMBL" id="KAJ4331263.1"/>
    </source>
</evidence>
<dbReference type="Gene3D" id="1.10.510.10">
    <property type="entry name" value="Transferase(Phosphotransferase) domain 1"/>
    <property type="match status" value="1"/>
</dbReference>
<comment type="caution">
    <text evidence="2">The sequence shown here is derived from an EMBL/GenBank/DDBJ whole genome shotgun (WGS) entry which is preliminary data.</text>
</comment>
<dbReference type="AlphaFoldDB" id="A0A9W9BVS3"/>
<dbReference type="Proteomes" id="UP001140562">
    <property type="component" value="Unassembled WGS sequence"/>
</dbReference>
<sequence>MSEPNFVPTTLDMTRVMDRLNGVPCDPSLLLPATYTHVAIAGTGTYGDVHFCLQNSALLSARSGLTASTDRSAAYEKLIKQLVAIKICCEPDSIKTLQTEHEALRTIRTYKKTEDGETCGELFALLGHGQCFDGSSPYIVTSTLPIVCTLESLKSSLLVLPEVFTWLIYNKLTSALHWLEDTCTPGITHGDMHSGNVLVGYPSLHSTDSLPEIKLIDFGRALLQPPPPYTPAALIRYEQSLRADQTHFLRILGRLVGVDVDRPGRLVRSESPEDRGWEWCDLKMEVQDLLGMGEWDRMDEVGKMRGRWDRLAEARVQDVKAKDVEQIWDVVVGVTQGKRDEVRVKIEELLYG</sequence>
<protein>
    <recommendedName>
        <fullName evidence="1">Protein kinase domain-containing protein</fullName>
    </recommendedName>
</protein>
<dbReference type="PROSITE" id="PS50011">
    <property type="entry name" value="PROTEIN_KINASE_DOM"/>
    <property type="match status" value="1"/>
</dbReference>
<proteinExistence type="predicted"/>
<dbReference type="SUPFAM" id="SSF56112">
    <property type="entry name" value="Protein kinase-like (PK-like)"/>
    <property type="match status" value="1"/>
</dbReference>
<dbReference type="EMBL" id="JAPEUV010000156">
    <property type="protein sequence ID" value="KAJ4331263.1"/>
    <property type="molecule type" value="Genomic_DNA"/>
</dbReference>
<reference evidence="2" key="1">
    <citation type="submission" date="2022-10" db="EMBL/GenBank/DDBJ databases">
        <title>Tapping the CABI collections for fungal endophytes: first genome assemblies for Collariella, Neodidymelliopsis, Ascochyta clinopodiicola, Didymella pomorum, Didymosphaeria variabile, Neocosmospora piperis and Neocucurbitaria cava.</title>
        <authorList>
            <person name="Hill R."/>
        </authorList>
    </citation>
    <scope>NUCLEOTIDE SEQUENCE</scope>
    <source>
        <strain evidence="2">IMI 360193</strain>
    </source>
</reference>
<feature type="domain" description="Protein kinase" evidence="1">
    <location>
        <begin position="35"/>
        <end position="352"/>
    </location>
</feature>
<dbReference type="GO" id="GO:0004672">
    <property type="term" value="F:protein kinase activity"/>
    <property type="evidence" value="ECO:0007669"/>
    <property type="project" value="InterPro"/>
</dbReference>
<dbReference type="InterPro" id="IPR000719">
    <property type="entry name" value="Prot_kinase_dom"/>
</dbReference>
<organism evidence="2 3">
    <name type="scientific">Didymella glomerata</name>
    <dbReference type="NCBI Taxonomy" id="749621"/>
    <lineage>
        <taxon>Eukaryota</taxon>
        <taxon>Fungi</taxon>
        <taxon>Dikarya</taxon>
        <taxon>Ascomycota</taxon>
        <taxon>Pezizomycotina</taxon>
        <taxon>Dothideomycetes</taxon>
        <taxon>Pleosporomycetidae</taxon>
        <taxon>Pleosporales</taxon>
        <taxon>Pleosporineae</taxon>
        <taxon>Didymellaceae</taxon>
        <taxon>Didymella</taxon>
    </lineage>
</organism>
<gene>
    <name evidence="2" type="ORF">N0V87_009299</name>
</gene>
<evidence type="ECO:0000313" key="3">
    <source>
        <dbReference type="Proteomes" id="UP001140562"/>
    </source>
</evidence>
<accession>A0A9W9BVS3</accession>
<name>A0A9W9BVS3_9PLEO</name>
<dbReference type="OrthoDB" id="3786279at2759"/>
<dbReference type="InterPro" id="IPR011009">
    <property type="entry name" value="Kinase-like_dom_sf"/>
</dbReference>